<evidence type="ECO:0000256" key="1">
    <source>
        <dbReference type="SAM" id="MobiDB-lite"/>
    </source>
</evidence>
<reference evidence="3" key="1">
    <citation type="submission" date="2021-02" db="EMBL/GenBank/DDBJ databases">
        <authorList>
            <person name="Dougan E. K."/>
            <person name="Rhodes N."/>
            <person name="Thang M."/>
            <person name="Chan C."/>
        </authorList>
    </citation>
    <scope>NUCLEOTIDE SEQUENCE</scope>
</reference>
<dbReference type="Proteomes" id="UP000601435">
    <property type="component" value="Unassembled WGS sequence"/>
</dbReference>
<name>A0A812YWC7_9DINO</name>
<evidence type="ECO:0000256" key="2">
    <source>
        <dbReference type="SAM" id="Phobius"/>
    </source>
</evidence>
<organism evidence="3 4">
    <name type="scientific">Symbiodinium necroappetens</name>
    <dbReference type="NCBI Taxonomy" id="1628268"/>
    <lineage>
        <taxon>Eukaryota</taxon>
        <taxon>Sar</taxon>
        <taxon>Alveolata</taxon>
        <taxon>Dinophyceae</taxon>
        <taxon>Suessiales</taxon>
        <taxon>Symbiodiniaceae</taxon>
        <taxon>Symbiodinium</taxon>
    </lineage>
</organism>
<evidence type="ECO:0000313" key="3">
    <source>
        <dbReference type="EMBL" id="CAE7799357.1"/>
    </source>
</evidence>
<keyword evidence="4" id="KW-1185">Reference proteome</keyword>
<dbReference type="OrthoDB" id="405905at2759"/>
<keyword evidence="2" id="KW-0472">Membrane</keyword>
<feature type="transmembrane region" description="Helical" evidence="2">
    <location>
        <begin position="65"/>
        <end position="83"/>
    </location>
</feature>
<gene>
    <name evidence="3" type="ORF">SNEC2469_LOCUS23565</name>
</gene>
<proteinExistence type="predicted"/>
<dbReference type="AlphaFoldDB" id="A0A812YWC7"/>
<evidence type="ECO:0000313" key="4">
    <source>
        <dbReference type="Proteomes" id="UP000601435"/>
    </source>
</evidence>
<comment type="caution">
    <text evidence="3">The sequence shown here is derived from an EMBL/GenBank/DDBJ whole genome shotgun (WGS) entry which is preliminary data.</text>
</comment>
<keyword evidence="2" id="KW-1133">Transmembrane helix</keyword>
<sequence length="395" mass="44646">MWRGWLPVCGPQCFFGLFSDDPSQNPRSAKQRSYEGVKEDKGSNGQRTLQREVRVPTWEFDSCRFSIPLLGCLVLFALVILIFSQLHADASAQHPPIVIPDCRRNFTSDAPHINVRAMAYCCHHLGLHCQDLELHAGANGGMGPRDPVHAVHIARDRSRPKNAVQLVRRPLWSTQEPRFDCKTGLSTWQRGWSDNKKDWCCLHEGRGCTSFDCTGSVHSMPSGQREWCCQHFQKGCPPEAPRSKCNEHCHGTASTCRQHFRWILHNIFPNQENACTLAYSKVQLECDACWQCSVEEMGCEDGSDRSFDCSDDPYGWKQQKQEFCCQEHGLGCRSDHLPDQDAGLGKTWARAKVDNSWTWVKRAADYDCFAALQNAAAAWSSDKKAYCCWSHGLGC</sequence>
<accession>A0A812YWC7</accession>
<keyword evidence="2" id="KW-0812">Transmembrane</keyword>
<dbReference type="EMBL" id="CAJNJA010044119">
    <property type="protein sequence ID" value="CAE7799357.1"/>
    <property type="molecule type" value="Genomic_DNA"/>
</dbReference>
<feature type="compositionally biased region" description="Basic and acidic residues" evidence="1">
    <location>
        <begin position="32"/>
        <end position="42"/>
    </location>
</feature>
<feature type="region of interest" description="Disordered" evidence="1">
    <location>
        <begin position="23"/>
        <end position="48"/>
    </location>
</feature>
<protein>
    <submittedName>
        <fullName evidence="3">Uncharacterized protein</fullName>
    </submittedName>
</protein>